<sequence length="210" mass="22882">MRHFMTGGVFILAAYGLLIGCNGPEPSGRLPQTLAENSLQSQSYSLSFYENELDRSLTARNGQTLSMVLQELMRDPPGYIRFQSLGERPTERDLFRLLEDSGLNRYSAIEVAPAVPAPEAGGPALKLEMTYFTYAFGDCGAHLHRRLIDHEAWGTPGFGCAVNRNRLVSLVRPGKAGSGGYLAPPLAGPEVKAITSYQTRPPTPFPPANK</sequence>
<comment type="caution">
    <text evidence="1">The sequence shown here is derived from an EMBL/GenBank/DDBJ whole genome shotgun (WGS) entry which is preliminary data.</text>
</comment>
<evidence type="ECO:0000313" key="2">
    <source>
        <dbReference type="Proteomes" id="UP000664761"/>
    </source>
</evidence>
<accession>A0ABS3F5F6</accession>
<dbReference type="Proteomes" id="UP000664761">
    <property type="component" value="Unassembled WGS sequence"/>
</dbReference>
<reference evidence="1 2" key="1">
    <citation type="submission" date="2021-03" db="EMBL/GenBank/DDBJ databases">
        <title>Sneathiella sp. CAU 1612 isolated from Kang Won-do.</title>
        <authorList>
            <person name="Kim W."/>
        </authorList>
    </citation>
    <scope>NUCLEOTIDE SEQUENCE [LARGE SCALE GENOMIC DNA]</scope>
    <source>
        <strain evidence="1 2">CAU 1612</strain>
    </source>
</reference>
<dbReference type="EMBL" id="JAFLNC010000002">
    <property type="protein sequence ID" value="MBO0333757.1"/>
    <property type="molecule type" value="Genomic_DNA"/>
</dbReference>
<evidence type="ECO:0008006" key="3">
    <source>
        <dbReference type="Google" id="ProtNLM"/>
    </source>
</evidence>
<evidence type="ECO:0000313" key="1">
    <source>
        <dbReference type="EMBL" id="MBO0333757.1"/>
    </source>
</evidence>
<proteinExistence type="predicted"/>
<dbReference type="RefSeq" id="WP_207044493.1">
    <property type="nucleotide sequence ID" value="NZ_JAFLNC010000002.1"/>
</dbReference>
<name>A0ABS3F5F6_9PROT</name>
<gene>
    <name evidence="1" type="ORF">J0X12_09035</name>
</gene>
<organism evidence="1 2">
    <name type="scientific">Sneathiella sedimenti</name>
    <dbReference type="NCBI Taxonomy" id="2816034"/>
    <lineage>
        <taxon>Bacteria</taxon>
        <taxon>Pseudomonadati</taxon>
        <taxon>Pseudomonadota</taxon>
        <taxon>Alphaproteobacteria</taxon>
        <taxon>Sneathiellales</taxon>
        <taxon>Sneathiellaceae</taxon>
        <taxon>Sneathiella</taxon>
    </lineage>
</organism>
<dbReference type="PROSITE" id="PS51257">
    <property type="entry name" value="PROKAR_LIPOPROTEIN"/>
    <property type="match status" value="1"/>
</dbReference>
<protein>
    <recommendedName>
        <fullName evidence="3">Pilus assembly protein CpaD</fullName>
    </recommendedName>
</protein>
<keyword evidence="2" id="KW-1185">Reference proteome</keyword>